<dbReference type="EMBL" id="JBITMB010000009">
    <property type="protein sequence ID" value="MFI7444715.1"/>
    <property type="molecule type" value="Genomic_DNA"/>
</dbReference>
<dbReference type="CDD" id="cd07719">
    <property type="entry name" value="arylsulfatase_AtsA-like_MBL-fold"/>
    <property type="match status" value="1"/>
</dbReference>
<dbReference type="InterPro" id="IPR036866">
    <property type="entry name" value="RibonucZ/Hydroxyglut_hydro"/>
</dbReference>
<organism evidence="3 4">
    <name type="scientific">Nonomuraea indica</name>
    <dbReference type="NCBI Taxonomy" id="1581193"/>
    <lineage>
        <taxon>Bacteria</taxon>
        <taxon>Bacillati</taxon>
        <taxon>Actinomycetota</taxon>
        <taxon>Actinomycetes</taxon>
        <taxon>Streptosporangiales</taxon>
        <taxon>Streptosporangiaceae</taxon>
        <taxon>Nonomuraea</taxon>
    </lineage>
</organism>
<comment type="caution">
    <text evidence="3">The sequence shown here is derived from an EMBL/GenBank/DDBJ whole genome shotgun (WGS) entry which is preliminary data.</text>
</comment>
<accession>A0ABW8AD68</accession>
<evidence type="ECO:0000313" key="3">
    <source>
        <dbReference type="EMBL" id="MFI7444715.1"/>
    </source>
</evidence>
<dbReference type="RefSeq" id="WP_397024989.1">
    <property type="nucleotide sequence ID" value="NZ_JBITMB010000009.1"/>
</dbReference>
<reference evidence="3 4" key="1">
    <citation type="submission" date="2024-10" db="EMBL/GenBank/DDBJ databases">
        <title>The Natural Products Discovery Center: Release of the First 8490 Sequenced Strains for Exploring Actinobacteria Biosynthetic Diversity.</title>
        <authorList>
            <person name="Kalkreuter E."/>
            <person name="Kautsar S.A."/>
            <person name="Yang D."/>
            <person name="Bader C.D."/>
            <person name="Teijaro C.N."/>
            <person name="Fluegel L."/>
            <person name="Davis C.M."/>
            <person name="Simpson J.R."/>
            <person name="Lauterbach L."/>
            <person name="Steele A.D."/>
            <person name="Gui C."/>
            <person name="Meng S."/>
            <person name="Li G."/>
            <person name="Viehrig K."/>
            <person name="Ye F."/>
            <person name="Su P."/>
            <person name="Kiefer A.F."/>
            <person name="Nichols A."/>
            <person name="Cepeda A.J."/>
            <person name="Yan W."/>
            <person name="Fan B."/>
            <person name="Jiang Y."/>
            <person name="Adhikari A."/>
            <person name="Zheng C.-J."/>
            <person name="Schuster L."/>
            <person name="Cowan T.M."/>
            <person name="Smanski M.J."/>
            <person name="Chevrette M.G."/>
            <person name="De Carvalho L.P.S."/>
            <person name="Shen B."/>
        </authorList>
    </citation>
    <scope>NUCLEOTIDE SEQUENCE [LARGE SCALE GENOMIC DNA]</scope>
    <source>
        <strain evidence="3 4">NPDC049503</strain>
    </source>
</reference>
<evidence type="ECO:0000256" key="2">
    <source>
        <dbReference type="ARBA" id="ARBA00022801"/>
    </source>
</evidence>
<dbReference type="Proteomes" id="UP001612928">
    <property type="component" value="Unassembled WGS sequence"/>
</dbReference>
<dbReference type="PANTHER" id="PTHR46018:SF2">
    <property type="entry name" value="ZINC PHOSPHODIESTERASE ELAC PROTEIN 1"/>
    <property type="match status" value="1"/>
</dbReference>
<protein>
    <submittedName>
        <fullName evidence="3">MBL fold metallo-hydrolase</fullName>
    </submittedName>
</protein>
<evidence type="ECO:0000313" key="4">
    <source>
        <dbReference type="Proteomes" id="UP001612928"/>
    </source>
</evidence>
<dbReference type="InterPro" id="IPR044094">
    <property type="entry name" value="AtsA-like_MBL-fold"/>
</dbReference>
<dbReference type="Pfam" id="PF23023">
    <property type="entry name" value="Anti-Pycsar_Apyc1"/>
    <property type="match status" value="1"/>
</dbReference>
<dbReference type="SUPFAM" id="SSF56281">
    <property type="entry name" value="Metallo-hydrolase/oxidoreductase"/>
    <property type="match status" value="1"/>
</dbReference>
<keyword evidence="1" id="KW-0255">Endonuclease</keyword>
<dbReference type="PANTHER" id="PTHR46018">
    <property type="entry name" value="ZINC PHOSPHODIESTERASE ELAC PROTEIN 1"/>
    <property type="match status" value="1"/>
</dbReference>
<dbReference type="Gene3D" id="3.60.15.10">
    <property type="entry name" value="Ribonuclease Z/Hydroxyacylglutathione hydrolase-like"/>
    <property type="match status" value="1"/>
</dbReference>
<gene>
    <name evidence="3" type="ORF">ACIBP5_32485</name>
</gene>
<keyword evidence="4" id="KW-1185">Reference proteome</keyword>
<name>A0ABW8AD68_9ACTN</name>
<keyword evidence="1" id="KW-0540">Nuclease</keyword>
<evidence type="ECO:0000256" key="1">
    <source>
        <dbReference type="ARBA" id="ARBA00022759"/>
    </source>
</evidence>
<sequence length="284" mass="30280">MTTTVTLTGTGVPIPSPGRAGAGVLVRHGTTVLQFDAGRGTVLRLAEAGVGLHEVTALFVTHVHSDHVIGLPDLVMGRWIQDHVWRTGPLDLHLPEGEAAGFAARMLDPYAADIALRMEHVQEAPPEPRLHAFACGSEPREIWSRDGVTVEAVAVHHEPVPDAVAYRVRTPDGTVVISGDTRVCDEVEELSQNADVLVHEACRTTALHAAVAGTPFEKIFSYHADTVALGGLAKRADVRHLMLTHLIPAPGDAAGEREFAHDVRLGGYEGVLTVGRDLMTATIG</sequence>
<proteinExistence type="predicted"/>
<keyword evidence="2" id="KW-0378">Hydrolase</keyword>